<proteinExistence type="predicted"/>
<dbReference type="AlphaFoldDB" id="A0A2N0SAD9"/>
<gene>
    <name evidence="1" type="ORF">RhiirA1_452168</name>
</gene>
<evidence type="ECO:0000313" key="1">
    <source>
        <dbReference type="EMBL" id="PKC72535.1"/>
    </source>
</evidence>
<name>A0A2N0SAD9_9GLOM</name>
<protein>
    <submittedName>
        <fullName evidence="1">Uncharacterized protein</fullName>
    </submittedName>
</protein>
<comment type="caution">
    <text evidence="1">The sequence shown here is derived from an EMBL/GenBank/DDBJ whole genome shotgun (WGS) entry which is preliminary data.</text>
</comment>
<reference evidence="1 2" key="1">
    <citation type="submission" date="2017-10" db="EMBL/GenBank/DDBJ databases">
        <title>Extensive intraspecific genome diversity in a model arbuscular mycorrhizal fungus.</title>
        <authorList>
            <person name="Chen E.C.H."/>
            <person name="Morin E."/>
            <person name="Baudet D."/>
            <person name="Noel J."/>
            <person name="Ndikumana S."/>
            <person name="Charron P."/>
            <person name="St-Onge C."/>
            <person name="Giorgi J."/>
            <person name="Grigoriev I.V."/>
            <person name="Roux C."/>
            <person name="Martin F.M."/>
            <person name="Corradi N."/>
        </authorList>
    </citation>
    <scope>NUCLEOTIDE SEQUENCE [LARGE SCALE GENOMIC DNA]</scope>
    <source>
        <strain evidence="1 2">A1</strain>
    </source>
</reference>
<accession>A0A2N0SAD9</accession>
<dbReference type="VEuPathDB" id="FungiDB:FUN_021499"/>
<dbReference type="Proteomes" id="UP000232688">
    <property type="component" value="Unassembled WGS sequence"/>
</dbReference>
<reference evidence="1 2" key="2">
    <citation type="submission" date="2017-10" db="EMBL/GenBank/DDBJ databases">
        <title>Genome analyses suggest a sexual origin of heterokaryosis in a supposedly ancient asexual fungus.</title>
        <authorList>
            <person name="Corradi N."/>
            <person name="Sedzielewska K."/>
            <person name="Noel J."/>
            <person name="Charron P."/>
            <person name="Farinelli L."/>
            <person name="Marton T."/>
            <person name="Kruger M."/>
            <person name="Pelin A."/>
            <person name="Brachmann A."/>
            <person name="Corradi N."/>
        </authorList>
    </citation>
    <scope>NUCLEOTIDE SEQUENCE [LARGE SCALE GENOMIC DNA]</scope>
    <source>
        <strain evidence="1 2">A1</strain>
    </source>
</reference>
<dbReference type="EMBL" id="LLXH01000120">
    <property type="protein sequence ID" value="PKC72535.1"/>
    <property type="molecule type" value="Genomic_DNA"/>
</dbReference>
<organism evidence="1 2">
    <name type="scientific">Rhizophagus irregularis</name>
    <dbReference type="NCBI Taxonomy" id="588596"/>
    <lineage>
        <taxon>Eukaryota</taxon>
        <taxon>Fungi</taxon>
        <taxon>Fungi incertae sedis</taxon>
        <taxon>Mucoromycota</taxon>
        <taxon>Glomeromycotina</taxon>
        <taxon>Glomeromycetes</taxon>
        <taxon>Glomerales</taxon>
        <taxon>Glomeraceae</taxon>
        <taxon>Rhizophagus</taxon>
    </lineage>
</organism>
<evidence type="ECO:0000313" key="2">
    <source>
        <dbReference type="Proteomes" id="UP000232688"/>
    </source>
</evidence>
<sequence>MDVSSNQRALLNLKFIATKVNQNQELPENNKEEDEFTTSNEKVGELLKHLPESKYLYALHFLKIHLIKFAPKVLQDLVALVVRYYDEQSVARLELHLCTCVASLE</sequence>
<dbReference type="VEuPathDB" id="FungiDB:RhiirA1_452168"/>